<dbReference type="PANTHER" id="PTHR41287:SF1">
    <property type="entry name" value="PROTEIN YMFN"/>
    <property type="match status" value="1"/>
</dbReference>
<dbReference type="RefSeq" id="WP_172209470.1">
    <property type="nucleotide sequence ID" value="NZ_BLLI01000052.1"/>
</dbReference>
<reference evidence="3 4" key="1">
    <citation type="submission" date="2020-02" db="EMBL/GenBank/DDBJ databases">
        <title>Draft genome sequence of Lactococcus sp. Hs30E4-3.</title>
        <authorList>
            <person name="Noda S."/>
            <person name="Yuki M."/>
            <person name="Ohkuma M."/>
        </authorList>
    </citation>
    <scope>NUCLEOTIDE SEQUENCE [LARGE SCALE GENOMIC DNA]</scope>
    <source>
        <strain evidence="3 4">Hs30E4-3</strain>
    </source>
</reference>
<feature type="domain" description="Terminase large subunit-like endonuclease" evidence="2">
    <location>
        <begin position="255"/>
        <end position="555"/>
    </location>
</feature>
<gene>
    <name evidence="3" type="ORF">Hs30E_15850</name>
</gene>
<protein>
    <submittedName>
        <fullName evidence="3">Terminase large subunit</fullName>
    </submittedName>
</protein>
<sequence length="582" mass="67792">MNYIKFLPKEVKKYVSEYETEKIKFNQERAQLVNYIEREICPRLKSNEIFFDMEQIERCTGYIERWFFKLENFQKFIIAFVFLYTTKTKANVYREFLIMMGRGGGKNGLISGICSYLLTPMHGIAKYDISIVANSEEQAKVSFDEIFDVIEGNPALKKTFDNKRARIRNRQTKSVIRYVTSNGSTKDGARDGAVVFDEIHRYESNRDVKVHVSGLGKRPNPRQFYIGTDGYVRDGFIDEIKDKAHKVLSGKTRYNALFPFICKLDNELQVDDLSTWELANPMFHQPLSAYAKDLWHEVVEQYEELQDNPSNREEFMTKRMNLPVADTERSVASHEELVATKRDFPDLVGRQCIGAFDYAAVRDFAAVGLLFRSGEDYIWLSHSFVRKEFVDAIYGYSKPKDTVNGKRQFAPIKKWEDDGFLTVIDEPTISPKYIVEWFVYARDELGYDLQTIVADRYRAEHVQQAFESCDFEVQYKNKFDAPFGYRLEILRNALAIDSLVAPKIESAFASQNVIFGDNDMMRWYTHNVLRKLKGDGNVLYVKKEDVRRKTDGFKAFEYAMYHSGDLQDVDVGAFYDNVDDWF</sequence>
<accession>A0A6A0BF07</accession>
<keyword evidence="4" id="KW-1185">Reference proteome</keyword>
<comment type="caution">
    <text evidence="3">The sequence shown here is derived from an EMBL/GenBank/DDBJ whole genome shotgun (WGS) entry which is preliminary data.</text>
</comment>
<dbReference type="PANTHER" id="PTHR41287">
    <property type="match status" value="1"/>
</dbReference>
<dbReference type="InterPro" id="IPR046461">
    <property type="entry name" value="TerL_ATPase"/>
</dbReference>
<dbReference type="InterPro" id="IPR046462">
    <property type="entry name" value="TerL_nuclease"/>
</dbReference>
<proteinExistence type="predicted"/>
<dbReference type="Proteomes" id="UP000480303">
    <property type="component" value="Unassembled WGS sequence"/>
</dbReference>
<dbReference type="Pfam" id="PF20441">
    <property type="entry name" value="TerL_nuclease"/>
    <property type="match status" value="1"/>
</dbReference>
<name>A0A6A0BF07_9LACT</name>
<dbReference type="Gene3D" id="3.40.50.300">
    <property type="entry name" value="P-loop containing nucleotide triphosphate hydrolases"/>
    <property type="match status" value="1"/>
</dbReference>
<dbReference type="InterPro" id="IPR027417">
    <property type="entry name" value="P-loop_NTPase"/>
</dbReference>
<evidence type="ECO:0000259" key="1">
    <source>
        <dbReference type="Pfam" id="PF03354"/>
    </source>
</evidence>
<evidence type="ECO:0000259" key="2">
    <source>
        <dbReference type="Pfam" id="PF20441"/>
    </source>
</evidence>
<dbReference type="EMBL" id="BLLI01000052">
    <property type="protein sequence ID" value="GFH43034.1"/>
    <property type="molecule type" value="Genomic_DNA"/>
</dbReference>
<dbReference type="Pfam" id="PF03354">
    <property type="entry name" value="TerL_ATPase"/>
    <property type="match status" value="1"/>
</dbReference>
<feature type="domain" description="Terminase large subunit-like ATPase" evidence="1">
    <location>
        <begin position="73"/>
        <end position="242"/>
    </location>
</feature>
<dbReference type="InterPro" id="IPR005021">
    <property type="entry name" value="Terminase_largesu-like"/>
</dbReference>
<evidence type="ECO:0000313" key="4">
    <source>
        <dbReference type="Proteomes" id="UP000480303"/>
    </source>
</evidence>
<organism evidence="3 4">
    <name type="scientific">Pseudolactococcus hodotermopsidis</name>
    <dbReference type="NCBI Taxonomy" id="2709157"/>
    <lineage>
        <taxon>Bacteria</taxon>
        <taxon>Bacillati</taxon>
        <taxon>Bacillota</taxon>
        <taxon>Bacilli</taxon>
        <taxon>Lactobacillales</taxon>
        <taxon>Streptococcaceae</taxon>
        <taxon>Pseudolactococcus</taxon>
    </lineage>
</organism>
<dbReference type="AlphaFoldDB" id="A0A6A0BF07"/>
<dbReference type="GO" id="GO:0004519">
    <property type="term" value="F:endonuclease activity"/>
    <property type="evidence" value="ECO:0007669"/>
    <property type="project" value="InterPro"/>
</dbReference>
<evidence type="ECO:0000313" key="3">
    <source>
        <dbReference type="EMBL" id="GFH43034.1"/>
    </source>
</evidence>